<dbReference type="RefSeq" id="WP_317080717.1">
    <property type="nucleotide sequence ID" value="NZ_CP136594.1"/>
</dbReference>
<accession>A0AA97HZC0</accession>
<evidence type="ECO:0000256" key="1">
    <source>
        <dbReference type="SAM" id="SignalP"/>
    </source>
</evidence>
<keyword evidence="3" id="KW-1185">Reference proteome</keyword>
<dbReference type="AlphaFoldDB" id="A0AA97HZC0"/>
<name>A0AA97HZC0_9SPHN</name>
<sequence>MLKKVILASAMALSVAACANSSLLVERPNSSTYRSDSANIVYDNSTVEVDEENLTYTQKEMEEAFFGGDEPLFTKGDGMTVRYRYLAFDEGSQTTRYFAGPFAGGSKVVMEVDFVDPNGTVMSTVRGEGTVSGGFFGGSNKSGIQEAIEEVAEYAHTQFHN</sequence>
<protein>
    <submittedName>
        <fullName evidence="2">DUF4410 domain-containing protein</fullName>
    </submittedName>
</protein>
<organism evidence="2 3">
    <name type="scientific">Alterisphingorhabdus coralli</name>
    <dbReference type="NCBI Taxonomy" id="3071408"/>
    <lineage>
        <taxon>Bacteria</taxon>
        <taxon>Pseudomonadati</taxon>
        <taxon>Pseudomonadota</taxon>
        <taxon>Alphaproteobacteria</taxon>
        <taxon>Sphingomonadales</taxon>
        <taxon>Sphingomonadaceae</taxon>
        <taxon>Alterisphingorhabdus (ex Yan et al. 2024)</taxon>
    </lineage>
</organism>
<dbReference type="EMBL" id="CP136594">
    <property type="protein sequence ID" value="WOE74464.1"/>
    <property type="molecule type" value="Genomic_DNA"/>
</dbReference>
<keyword evidence="1" id="KW-0732">Signal</keyword>
<proteinExistence type="predicted"/>
<dbReference type="PROSITE" id="PS51257">
    <property type="entry name" value="PROKAR_LIPOPROTEIN"/>
    <property type="match status" value="1"/>
</dbReference>
<dbReference type="Proteomes" id="UP001302429">
    <property type="component" value="Chromosome"/>
</dbReference>
<reference evidence="2 3" key="1">
    <citation type="submission" date="2023-10" db="EMBL/GenBank/DDBJ databases">
        <title>Complete genome sequence of a Sphingomonadaceae bacterium.</title>
        <authorList>
            <person name="Yan C."/>
        </authorList>
    </citation>
    <scope>NUCLEOTIDE SEQUENCE [LARGE SCALE GENOMIC DNA]</scope>
    <source>
        <strain evidence="2 3">SCSIO 66989</strain>
    </source>
</reference>
<evidence type="ECO:0000313" key="3">
    <source>
        <dbReference type="Proteomes" id="UP001302429"/>
    </source>
</evidence>
<feature type="signal peptide" evidence="1">
    <location>
        <begin position="1"/>
        <end position="19"/>
    </location>
</feature>
<gene>
    <name evidence="2" type="ORF">RB602_11475</name>
</gene>
<evidence type="ECO:0000313" key="2">
    <source>
        <dbReference type="EMBL" id="WOE74464.1"/>
    </source>
</evidence>
<feature type="chain" id="PRO_5041708286" evidence="1">
    <location>
        <begin position="20"/>
        <end position="161"/>
    </location>
</feature>
<dbReference type="KEGG" id="acoa:RB602_11475"/>